<evidence type="ECO:0000313" key="1">
    <source>
        <dbReference type="EMBL" id="DAF53173.1"/>
    </source>
</evidence>
<sequence length="208" mass="24299">MKVDFQCGDTITIPDGCKAIVKDGCVVFEKEEKEEAKTQDFKDGDVLTSLFDNKVVFIFKEDESKQKYNKNDYYVCHIYVSSSIGYTIEVPTKDSLSFCGHKDEVRLATNKEKQFLFDKMKEQGLLWNAGEKRVEKIRWRAEEGNIYYYVNNEMYVSSARSPKVGECLYDYEGRSFLSYNYFRSIEQAAEAAKRMKETLKKYHEEIGE</sequence>
<proteinExistence type="predicted"/>
<name>A0A8S5SQ38_9CAUD</name>
<accession>A0A8S5SQ38</accession>
<organism evidence="1">
    <name type="scientific">Siphoviridae sp. ctLdn10</name>
    <dbReference type="NCBI Taxonomy" id="2827847"/>
    <lineage>
        <taxon>Viruses</taxon>
        <taxon>Duplodnaviria</taxon>
        <taxon>Heunggongvirae</taxon>
        <taxon>Uroviricota</taxon>
        <taxon>Caudoviricetes</taxon>
    </lineage>
</organism>
<reference evidence="1" key="1">
    <citation type="journal article" date="2021" name="Proc. Natl. Acad. Sci. U.S.A.">
        <title>A Catalog of Tens of Thousands of Viruses from Human Metagenomes Reveals Hidden Associations with Chronic Diseases.</title>
        <authorList>
            <person name="Tisza M.J."/>
            <person name="Buck C.B."/>
        </authorList>
    </citation>
    <scope>NUCLEOTIDE SEQUENCE</scope>
    <source>
        <strain evidence="1">CtLdn10</strain>
    </source>
</reference>
<protein>
    <submittedName>
        <fullName evidence="1">Uncharacterized protein</fullName>
    </submittedName>
</protein>
<dbReference type="EMBL" id="BK032647">
    <property type="protein sequence ID" value="DAF53173.1"/>
    <property type="molecule type" value="Genomic_DNA"/>
</dbReference>